<dbReference type="InterPro" id="IPR012347">
    <property type="entry name" value="Ferritin-like"/>
</dbReference>
<dbReference type="PANTHER" id="PTHR11431:SF127">
    <property type="entry name" value="BACTERIAL NON-HEME FERRITIN"/>
    <property type="match status" value="1"/>
</dbReference>
<keyword evidence="4 8" id="KW-0479">Metal-binding</keyword>
<evidence type="ECO:0000256" key="6">
    <source>
        <dbReference type="ARBA" id="ARBA00023004"/>
    </source>
</evidence>
<dbReference type="GO" id="GO:0005829">
    <property type="term" value="C:cytosol"/>
    <property type="evidence" value="ECO:0007669"/>
    <property type="project" value="TreeGrafter"/>
</dbReference>
<comment type="similarity">
    <text evidence="2 9">Belongs to the ferritin family. Prokaryotic subfamily.</text>
</comment>
<evidence type="ECO:0000313" key="11">
    <source>
        <dbReference type="EMBL" id="MTV47886.1"/>
    </source>
</evidence>
<evidence type="ECO:0000256" key="2">
    <source>
        <dbReference type="ARBA" id="ARBA00006950"/>
    </source>
</evidence>
<dbReference type="GO" id="GO:0008199">
    <property type="term" value="F:ferric iron binding"/>
    <property type="evidence" value="ECO:0007669"/>
    <property type="project" value="InterPro"/>
</dbReference>
<dbReference type="GO" id="GO:0006826">
    <property type="term" value="P:iron ion transport"/>
    <property type="evidence" value="ECO:0007669"/>
    <property type="project" value="InterPro"/>
</dbReference>
<evidence type="ECO:0000313" key="12">
    <source>
        <dbReference type="Proteomes" id="UP000430670"/>
    </source>
</evidence>
<reference evidence="11 12" key="1">
    <citation type="submission" date="2019-11" db="EMBL/GenBank/DDBJ databases">
        <title>Whole-genome sequence of a the green, strictly anaerobic photosynthetic bacterium Heliobacillus mobilis DSM 6151.</title>
        <authorList>
            <person name="Kyndt J.A."/>
            <person name="Meyer T.E."/>
        </authorList>
    </citation>
    <scope>NUCLEOTIDE SEQUENCE [LARGE SCALE GENOMIC DNA]</scope>
    <source>
        <strain evidence="11 12">DSM 6151</strain>
    </source>
</reference>
<dbReference type="InterPro" id="IPR001519">
    <property type="entry name" value="Ferritin"/>
</dbReference>
<dbReference type="GO" id="GO:0004322">
    <property type="term" value="F:ferroxidase activity"/>
    <property type="evidence" value="ECO:0007669"/>
    <property type="project" value="TreeGrafter"/>
</dbReference>
<name>A0A6I3SFS2_HELMO</name>
<dbReference type="PROSITE" id="PS50905">
    <property type="entry name" value="FERRITIN_LIKE"/>
    <property type="match status" value="1"/>
</dbReference>
<comment type="catalytic activity">
    <reaction evidence="7 9">
        <text>4 Fe(2+) + O2 + 6 H2O = 4 iron(III) oxide-hydroxide + 12 H(+)</text>
        <dbReference type="Rhea" id="RHEA:11972"/>
        <dbReference type="ChEBI" id="CHEBI:15377"/>
        <dbReference type="ChEBI" id="CHEBI:15378"/>
        <dbReference type="ChEBI" id="CHEBI:15379"/>
        <dbReference type="ChEBI" id="CHEBI:29033"/>
        <dbReference type="ChEBI" id="CHEBI:78619"/>
        <dbReference type="EC" id="1.16.3.2"/>
    </reaction>
</comment>
<keyword evidence="12" id="KW-1185">Reference proteome</keyword>
<dbReference type="EC" id="1.16.3.2" evidence="9"/>
<feature type="binding site" evidence="8">
    <location>
        <position position="127"/>
    </location>
    <ligand>
        <name>Fe cation</name>
        <dbReference type="ChEBI" id="CHEBI:24875"/>
        <label>1</label>
    </ligand>
</feature>
<dbReference type="Pfam" id="PF00210">
    <property type="entry name" value="Ferritin"/>
    <property type="match status" value="1"/>
</dbReference>
<evidence type="ECO:0000256" key="7">
    <source>
        <dbReference type="ARBA" id="ARBA00048035"/>
    </source>
</evidence>
<feature type="domain" description="Ferritin-like diiron" evidence="10">
    <location>
        <begin position="1"/>
        <end position="145"/>
    </location>
</feature>
<evidence type="ECO:0000256" key="8">
    <source>
        <dbReference type="PIRSR" id="PIRSR601519-1"/>
    </source>
</evidence>
<dbReference type="InterPro" id="IPR008331">
    <property type="entry name" value="Ferritin_DPS_dom"/>
</dbReference>
<comment type="function">
    <text evidence="1 9">Iron-storage protein.</text>
</comment>
<keyword evidence="3 9" id="KW-0409">Iron storage</keyword>
<feature type="binding site" evidence="8">
    <location>
        <position position="50"/>
    </location>
    <ligand>
        <name>Fe cation</name>
        <dbReference type="ChEBI" id="CHEBI:24875"/>
        <label>1</label>
    </ligand>
</feature>
<dbReference type="GO" id="GO:0008198">
    <property type="term" value="F:ferrous iron binding"/>
    <property type="evidence" value="ECO:0007669"/>
    <property type="project" value="TreeGrafter"/>
</dbReference>
<dbReference type="EMBL" id="WNKU01000002">
    <property type="protein sequence ID" value="MTV47886.1"/>
    <property type="molecule type" value="Genomic_DNA"/>
</dbReference>
<dbReference type="PANTHER" id="PTHR11431">
    <property type="entry name" value="FERRITIN"/>
    <property type="match status" value="1"/>
</dbReference>
<evidence type="ECO:0000256" key="5">
    <source>
        <dbReference type="ARBA" id="ARBA00023002"/>
    </source>
</evidence>
<keyword evidence="9" id="KW-0963">Cytoplasm</keyword>
<dbReference type="AlphaFoldDB" id="A0A6I3SFS2"/>
<evidence type="ECO:0000256" key="4">
    <source>
        <dbReference type="ARBA" id="ARBA00022723"/>
    </source>
</evidence>
<accession>A0A6I3SFS2</accession>
<dbReference type="RefSeq" id="WP_155475002.1">
    <property type="nucleotide sequence ID" value="NZ_WNKU01000002.1"/>
</dbReference>
<gene>
    <name evidence="11" type="ORF">GJ688_02665</name>
</gene>
<organism evidence="11 12">
    <name type="scientific">Heliobacterium mobile</name>
    <name type="common">Heliobacillus mobilis</name>
    <dbReference type="NCBI Taxonomy" id="28064"/>
    <lineage>
        <taxon>Bacteria</taxon>
        <taxon>Bacillati</taxon>
        <taxon>Bacillota</taxon>
        <taxon>Clostridia</taxon>
        <taxon>Eubacteriales</taxon>
        <taxon>Heliobacteriaceae</taxon>
        <taxon>Heliobacterium</taxon>
    </lineage>
</organism>
<comment type="subcellular location">
    <subcellularLocation>
        <location evidence="9">Cytoplasm</location>
    </subcellularLocation>
</comment>
<dbReference type="Gene3D" id="1.20.1260.10">
    <property type="match status" value="1"/>
</dbReference>
<feature type="binding site" evidence="8">
    <location>
        <position position="94"/>
    </location>
    <ligand>
        <name>Fe cation</name>
        <dbReference type="ChEBI" id="CHEBI:24875"/>
        <label>1</label>
    </ligand>
</feature>
<evidence type="ECO:0000256" key="9">
    <source>
        <dbReference type="RuleBase" id="RU361145"/>
    </source>
</evidence>
<dbReference type="Proteomes" id="UP000430670">
    <property type="component" value="Unassembled WGS sequence"/>
</dbReference>
<sequence length="173" mass="19381">MISQTMQQIFNQLIQVDLNSAYFYLAIANYFERMSLKGFSVWLQAQHDEELTHAHGLIRYLLDRGGVPVIPSLPQQPVNFGTPLQAWEVVLQHERYVTNMYQKGYNVALQQGDTQSQVILQTALVEQVDEEAQTTDIIGKLKLVEGMPGGILMVDREVGGLRQVKQPVAAPAG</sequence>
<dbReference type="OrthoDB" id="9801481at2"/>
<evidence type="ECO:0000256" key="1">
    <source>
        <dbReference type="ARBA" id="ARBA00002485"/>
    </source>
</evidence>
<dbReference type="GO" id="GO:0006879">
    <property type="term" value="P:intracellular iron ion homeostasis"/>
    <property type="evidence" value="ECO:0007669"/>
    <property type="project" value="UniProtKB-KW"/>
</dbReference>
<dbReference type="CDD" id="cd01055">
    <property type="entry name" value="Nonheme_Ferritin"/>
    <property type="match status" value="1"/>
</dbReference>
<feature type="binding site" evidence="8">
    <location>
        <position position="53"/>
    </location>
    <ligand>
        <name>Fe cation</name>
        <dbReference type="ChEBI" id="CHEBI:24875"/>
        <label>1</label>
    </ligand>
</feature>
<proteinExistence type="inferred from homology"/>
<dbReference type="InterPro" id="IPR041719">
    <property type="entry name" value="Ferritin_prok"/>
</dbReference>
<dbReference type="InterPro" id="IPR009078">
    <property type="entry name" value="Ferritin-like_SF"/>
</dbReference>
<comment type="caution">
    <text evidence="11">The sequence shown here is derived from an EMBL/GenBank/DDBJ whole genome shotgun (WGS) entry which is preliminary data.</text>
</comment>
<dbReference type="SUPFAM" id="SSF47240">
    <property type="entry name" value="Ferritin-like"/>
    <property type="match status" value="1"/>
</dbReference>
<keyword evidence="5" id="KW-0560">Oxidoreductase</keyword>
<evidence type="ECO:0000256" key="3">
    <source>
        <dbReference type="ARBA" id="ARBA00022434"/>
    </source>
</evidence>
<keyword evidence="6 8" id="KW-0408">Iron</keyword>
<protein>
    <recommendedName>
        <fullName evidence="9">Ferritin</fullName>
        <ecNumber evidence="9">1.16.3.2</ecNumber>
    </recommendedName>
</protein>
<evidence type="ECO:0000259" key="10">
    <source>
        <dbReference type="PROSITE" id="PS50905"/>
    </source>
</evidence>
<dbReference type="InterPro" id="IPR009040">
    <property type="entry name" value="Ferritin-like_diiron"/>
</dbReference>